<dbReference type="EMBL" id="KJ081346">
    <property type="protein sequence ID" value="AHJ87130.1"/>
    <property type="molecule type" value="Genomic_DNA"/>
</dbReference>
<dbReference type="RefSeq" id="YP_009149653.1">
    <property type="nucleotide sequence ID" value="NC_027355.1"/>
</dbReference>
<evidence type="ECO:0000313" key="3">
    <source>
        <dbReference type="Proteomes" id="UP000033014"/>
    </source>
</evidence>
<evidence type="ECO:0000259" key="1">
    <source>
        <dbReference type="Pfam" id="PF10544"/>
    </source>
</evidence>
<protein>
    <recommendedName>
        <fullName evidence="1">Bacteriophage T5 Orf172 DNA-binding domain-containing protein</fullName>
    </recommendedName>
</protein>
<dbReference type="GeneID" id="24723356"/>
<accession>A0A0E3D9F9</accession>
<dbReference type="InterPro" id="IPR018306">
    <property type="entry name" value="Phage_T5_Orf172_DNA-bd"/>
</dbReference>
<gene>
    <name evidence="2" type="ORF">BCP8-2_092</name>
</gene>
<feature type="domain" description="Bacteriophage T5 Orf172 DNA-binding" evidence="1">
    <location>
        <begin position="161"/>
        <end position="228"/>
    </location>
</feature>
<organism evidence="2 3">
    <name type="scientific">Bacillus phage BCP8-2</name>
    <dbReference type="NCBI Taxonomy" id="1129192"/>
    <lineage>
        <taxon>Viruses</taxon>
        <taxon>Duplodnaviria</taxon>
        <taxon>Heunggongvirae</taxon>
        <taxon>Uroviricota</taxon>
        <taxon>Caudoviricetes</taxon>
        <taxon>Herelleviridae</taxon>
        <taxon>Bastillevirinae</taxon>
        <taxon>Caeruleovirus</taxon>
        <taxon>Caeruleovirus BCP82</taxon>
    </lineage>
</organism>
<proteinExistence type="predicted"/>
<reference evidence="3" key="1">
    <citation type="submission" date="2014-01" db="EMBL/GenBank/DDBJ databases">
        <title>Genomic and Proteomic Analysis of Broad Host Range Virulent Bacillus Group Phage BCP8-2 Leading To the Creation of New Genus within Myoviruses.</title>
        <authorList>
            <person name="Bandara N."/>
            <person name="Asare P.T."/>
            <person name="Kim K.P."/>
        </authorList>
    </citation>
    <scope>NUCLEOTIDE SEQUENCE [LARGE SCALE GENOMIC DNA]</scope>
</reference>
<dbReference type="Proteomes" id="UP000033014">
    <property type="component" value="Segment"/>
</dbReference>
<dbReference type="KEGG" id="vg:24723356"/>
<sequence length="259" mass="30050">MVTKGKDHWRTKSDEEVRGILSRYGLNWVGGVYTKNTDKLICEDNEGYTVTPTLGNIMRGKRPLRFSIYNPYTMDNIRIFLKRSIPTLQVLSDTYEGSHTKIKYLCTDCNSVRESEWNNLLQGKGCRKCAYLQANEDRSGSFNTTLAGRNKDEWMGIDATVYLVKCYDHIESFYKIGITTRTVEDRFANSRSMPYNYKILGELKTNLYNAIHVEHELHNLHRDFKYTPLTSFDGYTECFTNVCTRAISDYNIKEVKGEK</sequence>
<keyword evidence="3" id="KW-1185">Reference proteome</keyword>
<dbReference type="Pfam" id="PF10544">
    <property type="entry name" value="T5orf172"/>
    <property type="match status" value="1"/>
</dbReference>
<reference evidence="2 3" key="2">
    <citation type="journal article" date="2015" name="Arch. Virol.">
        <title>Complete genome sequence analysis and identification of putative metallo-beta-lactamase and SpoIIIE homologs in Bacillus cereus group phage BCP8-2, a new member of the proposed Bastille-like group.</title>
        <authorList>
            <person name="Asare P.T."/>
            <person name="Bandara N."/>
            <person name="Jeong T.Y."/>
            <person name="Ryu S."/>
            <person name="Klumpp J."/>
            <person name="Kim K.P."/>
        </authorList>
    </citation>
    <scope>NUCLEOTIDE SEQUENCE [LARGE SCALE GENOMIC DNA]</scope>
    <source>
        <strain evidence="2">BCP8-2</strain>
    </source>
</reference>
<evidence type="ECO:0000313" key="2">
    <source>
        <dbReference type="EMBL" id="AHJ87130.1"/>
    </source>
</evidence>
<dbReference type="OrthoDB" id="287at1911929"/>
<name>A0A0E3D9F9_9CAUD</name>